<keyword evidence="3" id="KW-1185">Reference proteome</keyword>
<evidence type="ECO:0000313" key="3">
    <source>
        <dbReference type="Proteomes" id="UP000318801"/>
    </source>
</evidence>
<proteinExistence type="predicted"/>
<accession>A0A506UIL9</accession>
<name>A0A506UIL9_9HYPH</name>
<dbReference type="OrthoDB" id="5339490at2"/>
<feature type="transmembrane region" description="Helical" evidence="1">
    <location>
        <begin position="68"/>
        <end position="87"/>
    </location>
</feature>
<dbReference type="AlphaFoldDB" id="A0A506UIL9"/>
<sequence>MPKIFSRYATPFITGLFLVSAISGVALFFNVQMGLFHNMHVWLSMVLLIPFMLHIWKNWRPFSNYFKHWPMALALIVSLAGGLYYAYGSVAASNGGSEGGGRPEFALLGKIQTAPVSDVAPLLDLSDDDVTRGLQTAGFIVAGPDDTIASIAKNSSRSPTEVYGALLKIGN</sequence>
<keyword evidence="1" id="KW-1133">Transmembrane helix</keyword>
<dbReference type="Proteomes" id="UP000318801">
    <property type="component" value="Unassembled WGS sequence"/>
</dbReference>
<keyword evidence="1" id="KW-0812">Transmembrane</keyword>
<evidence type="ECO:0000313" key="2">
    <source>
        <dbReference type="EMBL" id="TPW33157.1"/>
    </source>
</evidence>
<dbReference type="EMBL" id="VHLG01000001">
    <property type="protein sequence ID" value="TPW33157.1"/>
    <property type="molecule type" value="Genomic_DNA"/>
</dbReference>
<reference evidence="2 3" key="1">
    <citation type="submission" date="2019-06" db="EMBL/GenBank/DDBJ databases">
        <authorList>
            <person name="Li M."/>
        </authorList>
    </citation>
    <scope>NUCLEOTIDE SEQUENCE [LARGE SCALE GENOMIC DNA]</scope>
    <source>
        <strain evidence="2 3">BGMRC2036</strain>
    </source>
</reference>
<feature type="transmembrane region" description="Helical" evidence="1">
    <location>
        <begin position="12"/>
        <end position="33"/>
    </location>
</feature>
<evidence type="ECO:0000256" key="1">
    <source>
        <dbReference type="SAM" id="Phobius"/>
    </source>
</evidence>
<feature type="transmembrane region" description="Helical" evidence="1">
    <location>
        <begin position="39"/>
        <end position="56"/>
    </location>
</feature>
<keyword evidence="1" id="KW-0472">Membrane</keyword>
<organism evidence="2 3">
    <name type="scientific">Martelella alba</name>
    <dbReference type="NCBI Taxonomy" id="2590451"/>
    <lineage>
        <taxon>Bacteria</taxon>
        <taxon>Pseudomonadati</taxon>
        <taxon>Pseudomonadota</taxon>
        <taxon>Alphaproteobacteria</taxon>
        <taxon>Hyphomicrobiales</taxon>
        <taxon>Aurantimonadaceae</taxon>
        <taxon>Martelella</taxon>
    </lineage>
</organism>
<gene>
    <name evidence="2" type="ORF">FJU08_00905</name>
</gene>
<dbReference type="RefSeq" id="WP_141147092.1">
    <property type="nucleotide sequence ID" value="NZ_VHLG01000001.1"/>
</dbReference>
<comment type="caution">
    <text evidence="2">The sequence shown here is derived from an EMBL/GenBank/DDBJ whole genome shotgun (WGS) entry which is preliminary data.</text>
</comment>
<protein>
    <submittedName>
        <fullName evidence="2">DUF4405 domain-containing protein</fullName>
    </submittedName>
</protein>